<dbReference type="GeneID" id="20310157"/>
<dbReference type="HOGENOM" id="CLU_2277498_0_0_1"/>
<feature type="region of interest" description="Disordered" evidence="1">
    <location>
        <begin position="15"/>
        <end position="38"/>
    </location>
</feature>
<accession>H6BY49</accession>
<evidence type="ECO:0000313" key="3">
    <source>
        <dbReference type="Proteomes" id="UP000007304"/>
    </source>
</evidence>
<evidence type="ECO:0000313" key="2">
    <source>
        <dbReference type="EMBL" id="EHY57485.1"/>
    </source>
</evidence>
<gene>
    <name evidence="2" type="ORF">HMPREF1120_05518</name>
</gene>
<protein>
    <submittedName>
        <fullName evidence="2">Uncharacterized protein</fullName>
    </submittedName>
</protein>
<organism evidence="2 3">
    <name type="scientific">Exophiala dermatitidis (strain ATCC 34100 / CBS 525.76 / NIH/UT8656)</name>
    <name type="common">Black yeast</name>
    <name type="synonym">Wangiella dermatitidis</name>
    <dbReference type="NCBI Taxonomy" id="858893"/>
    <lineage>
        <taxon>Eukaryota</taxon>
        <taxon>Fungi</taxon>
        <taxon>Dikarya</taxon>
        <taxon>Ascomycota</taxon>
        <taxon>Pezizomycotina</taxon>
        <taxon>Eurotiomycetes</taxon>
        <taxon>Chaetothyriomycetidae</taxon>
        <taxon>Chaetothyriales</taxon>
        <taxon>Herpotrichiellaceae</taxon>
        <taxon>Exophiala</taxon>
    </lineage>
</organism>
<name>H6BY49_EXODN</name>
<feature type="region of interest" description="Disordered" evidence="1">
    <location>
        <begin position="63"/>
        <end position="85"/>
    </location>
</feature>
<proteinExistence type="predicted"/>
<sequence length="102" mass="11243">MTMLEAAWATCDGFRKKRESGGEEGASHASAGVSQPMNPATGWLFPAQVVHLGHVKSNSVPWYPSSCMTSTQNTSRTARRRDLVGDMENRKEDGWVGYVKVR</sequence>
<evidence type="ECO:0000256" key="1">
    <source>
        <dbReference type="SAM" id="MobiDB-lite"/>
    </source>
</evidence>
<keyword evidence="3" id="KW-1185">Reference proteome</keyword>
<dbReference type="InParanoid" id="H6BY49"/>
<dbReference type="EMBL" id="JH226133">
    <property type="protein sequence ID" value="EHY57485.1"/>
    <property type="molecule type" value="Genomic_DNA"/>
</dbReference>
<feature type="compositionally biased region" description="Polar residues" evidence="1">
    <location>
        <begin position="63"/>
        <end position="76"/>
    </location>
</feature>
<dbReference type="VEuPathDB" id="FungiDB:HMPREF1120_05518"/>
<reference evidence="2" key="1">
    <citation type="submission" date="2011-07" db="EMBL/GenBank/DDBJ databases">
        <title>The Genome Sequence of Exophiala (Wangiella) dermatitidis NIH/UT8656.</title>
        <authorList>
            <consortium name="The Broad Institute Genome Sequencing Platform"/>
            <person name="Cuomo C."/>
            <person name="Wang Z."/>
            <person name="Hunicke-Smith S."/>
            <person name="Szanislo P.J."/>
            <person name="Earl A."/>
            <person name="Young S.K."/>
            <person name="Zeng Q."/>
            <person name="Gargeya S."/>
            <person name="Fitzgerald M."/>
            <person name="Haas B."/>
            <person name="Abouelleil A."/>
            <person name="Alvarado L."/>
            <person name="Arachchi H.M."/>
            <person name="Berlin A."/>
            <person name="Brown A."/>
            <person name="Chapman S.B."/>
            <person name="Chen Z."/>
            <person name="Dunbar C."/>
            <person name="Freedman E."/>
            <person name="Gearin G."/>
            <person name="Gellesch M."/>
            <person name="Goldberg J."/>
            <person name="Griggs A."/>
            <person name="Gujja S."/>
            <person name="Heiman D."/>
            <person name="Howarth C."/>
            <person name="Larson L."/>
            <person name="Lui A."/>
            <person name="MacDonald P.J.P."/>
            <person name="Montmayeur A."/>
            <person name="Murphy C."/>
            <person name="Neiman D."/>
            <person name="Pearson M."/>
            <person name="Priest M."/>
            <person name="Roberts A."/>
            <person name="Saif S."/>
            <person name="Shea T."/>
            <person name="Shenoy N."/>
            <person name="Sisk P."/>
            <person name="Stolte C."/>
            <person name="Sykes S."/>
            <person name="Wortman J."/>
            <person name="Nusbaum C."/>
            <person name="Birren B."/>
        </authorList>
    </citation>
    <scope>NUCLEOTIDE SEQUENCE</scope>
    <source>
        <strain evidence="2">NIH/UT8656</strain>
    </source>
</reference>
<dbReference type="RefSeq" id="XP_009157946.1">
    <property type="nucleotide sequence ID" value="XM_009159698.1"/>
</dbReference>
<dbReference type="AlphaFoldDB" id="H6BY49"/>
<dbReference type="Proteomes" id="UP000007304">
    <property type="component" value="Unassembled WGS sequence"/>
</dbReference>